<protein>
    <submittedName>
        <fullName evidence="2">Uncharacterized protein</fullName>
    </submittedName>
</protein>
<dbReference type="AlphaFoldDB" id="A0AA40BNG7"/>
<reference evidence="2" key="1">
    <citation type="submission" date="2023-06" db="EMBL/GenBank/DDBJ databases">
        <title>Genome-scale phylogeny and comparative genomics of the fungal order Sordariales.</title>
        <authorList>
            <consortium name="Lawrence Berkeley National Laboratory"/>
            <person name="Hensen N."/>
            <person name="Bonometti L."/>
            <person name="Westerberg I."/>
            <person name="Brannstrom I.O."/>
            <person name="Guillou S."/>
            <person name="Cros-Aarteil S."/>
            <person name="Calhoun S."/>
            <person name="Haridas S."/>
            <person name="Kuo A."/>
            <person name="Mondo S."/>
            <person name="Pangilinan J."/>
            <person name="Riley R."/>
            <person name="Labutti K."/>
            <person name="Andreopoulos B."/>
            <person name="Lipzen A."/>
            <person name="Chen C."/>
            <person name="Yanf M."/>
            <person name="Daum C."/>
            <person name="Ng V."/>
            <person name="Clum A."/>
            <person name="Steindorff A."/>
            <person name="Ohm R."/>
            <person name="Martin F."/>
            <person name="Silar P."/>
            <person name="Natvig D."/>
            <person name="Lalanne C."/>
            <person name="Gautier V."/>
            <person name="Ament-Velasquez S.L."/>
            <person name="Kruys A."/>
            <person name="Hutchinson M.I."/>
            <person name="Powell A.J."/>
            <person name="Barry K."/>
            <person name="Miller A.N."/>
            <person name="Grigoriev I.V."/>
            <person name="Debuchy R."/>
            <person name="Gladieux P."/>
            <person name="Thoren M.H."/>
            <person name="Johannesson H."/>
        </authorList>
    </citation>
    <scope>NUCLEOTIDE SEQUENCE</scope>
    <source>
        <strain evidence="2">CBS 540.89</strain>
    </source>
</reference>
<keyword evidence="3" id="KW-1185">Reference proteome</keyword>
<dbReference type="Proteomes" id="UP001172159">
    <property type="component" value="Unassembled WGS sequence"/>
</dbReference>
<evidence type="ECO:0000256" key="1">
    <source>
        <dbReference type="SAM" id="SignalP"/>
    </source>
</evidence>
<sequence>MHFSTAISGAVALFSISVFAAPNELTPRENPVAIPAKLVPESIANATALGVDVWGPIPDDATEGDGYYTAEPGTLGWAWIRAQQDLGEYEKELETRGLLPTAAIEKRQSTSIIVNTYSGDWCTGTAWHFTNPAYNSRWVPIENAFWFSIGFSSRTLRANEYVQLRRGPFNGDRCTTWHGSINGPTSPGTCWQIASTTCFELKQN</sequence>
<proteinExistence type="predicted"/>
<evidence type="ECO:0000313" key="2">
    <source>
        <dbReference type="EMBL" id="KAK0737378.1"/>
    </source>
</evidence>
<feature type="signal peptide" evidence="1">
    <location>
        <begin position="1"/>
        <end position="20"/>
    </location>
</feature>
<gene>
    <name evidence="2" type="ORF">B0T21DRAFT_392498</name>
</gene>
<comment type="caution">
    <text evidence="2">The sequence shown here is derived from an EMBL/GenBank/DDBJ whole genome shotgun (WGS) entry which is preliminary data.</text>
</comment>
<evidence type="ECO:0000313" key="3">
    <source>
        <dbReference type="Proteomes" id="UP001172159"/>
    </source>
</evidence>
<name>A0AA40BNG7_9PEZI</name>
<feature type="chain" id="PRO_5041225263" evidence="1">
    <location>
        <begin position="21"/>
        <end position="204"/>
    </location>
</feature>
<keyword evidence="1" id="KW-0732">Signal</keyword>
<dbReference type="EMBL" id="JAUKTV010000005">
    <property type="protein sequence ID" value="KAK0737378.1"/>
    <property type="molecule type" value="Genomic_DNA"/>
</dbReference>
<accession>A0AA40BNG7</accession>
<organism evidence="2 3">
    <name type="scientific">Apiosordaria backusii</name>
    <dbReference type="NCBI Taxonomy" id="314023"/>
    <lineage>
        <taxon>Eukaryota</taxon>
        <taxon>Fungi</taxon>
        <taxon>Dikarya</taxon>
        <taxon>Ascomycota</taxon>
        <taxon>Pezizomycotina</taxon>
        <taxon>Sordariomycetes</taxon>
        <taxon>Sordariomycetidae</taxon>
        <taxon>Sordariales</taxon>
        <taxon>Lasiosphaeriaceae</taxon>
        <taxon>Apiosordaria</taxon>
    </lineage>
</organism>